<accession>A0A9W6V8Q2</accession>
<name>A0A9W6V8Q2_9PSEU</name>
<keyword evidence="3" id="KW-1185">Reference proteome</keyword>
<sequence>MQACCNRYHARDREPCCWTHSPGSPRESDRCGRLYLTHGHHPDRPDTPSTRSRAETKTVRPGEDSGTSSTPPCAGHIPLTIGMAWHPRHTADGAHDWLRATVRQVLRPDRTTRWCGATSLRGRGGRCGAAGAWLLG</sequence>
<evidence type="ECO:0000256" key="1">
    <source>
        <dbReference type="SAM" id="MobiDB-lite"/>
    </source>
</evidence>
<reference evidence="2" key="1">
    <citation type="submission" date="2023-02" db="EMBL/GenBank/DDBJ databases">
        <title>Actinokineospora globicatena NBRC 15670.</title>
        <authorList>
            <person name="Ichikawa N."/>
            <person name="Sato H."/>
            <person name="Tonouchi N."/>
        </authorList>
    </citation>
    <scope>NUCLEOTIDE SEQUENCE</scope>
    <source>
        <strain evidence="2">NBRC 15670</strain>
    </source>
</reference>
<dbReference type="AlphaFoldDB" id="A0A9W6V8Q2"/>
<gene>
    <name evidence="2" type="ORF">Aglo03_10170</name>
</gene>
<evidence type="ECO:0000313" key="3">
    <source>
        <dbReference type="Proteomes" id="UP001165042"/>
    </source>
</evidence>
<dbReference type="EMBL" id="BSSD01000001">
    <property type="protein sequence ID" value="GLW90201.1"/>
    <property type="molecule type" value="Genomic_DNA"/>
</dbReference>
<feature type="compositionally biased region" description="Basic and acidic residues" evidence="1">
    <location>
        <begin position="40"/>
        <end position="63"/>
    </location>
</feature>
<evidence type="ECO:0000313" key="2">
    <source>
        <dbReference type="EMBL" id="GLW90201.1"/>
    </source>
</evidence>
<organism evidence="2 3">
    <name type="scientific">Actinokineospora globicatena</name>
    <dbReference type="NCBI Taxonomy" id="103729"/>
    <lineage>
        <taxon>Bacteria</taxon>
        <taxon>Bacillati</taxon>
        <taxon>Actinomycetota</taxon>
        <taxon>Actinomycetes</taxon>
        <taxon>Pseudonocardiales</taxon>
        <taxon>Pseudonocardiaceae</taxon>
        <taxon>Actinokineospora</taxon>
    </lineage>
</organism>
<dbReference type="Proteomes" id="UP001165042">
    <property type="component" value="Unassembled WGS sequence"/>
</dbReference>
<feature type="region of interest" description="Disordered" evidence="1">
    <location>
        <begin position="21"/>
        <end position="74"/>
    </location>
</feature>
<comment type="caution">
    <text evidence="2">The sequence shown here is derived from an EMBL/GenBank/DDBJ whole genome shotgun (WGS) entry which is preliminary data.</text>
</comment>
<proteinExistence type="predicted"/>
<protein>
    <submittedName>
        <fullName evidence="2">Uncharacterized protein</fullName>
    </submittedName>
</protein>